<evidence type="ECO:0000259" key="1">
    <source>
        <dbReference type="Pfam" id="PF00646"/>
    </source>
</evidence>
<reference evidence="3 4" key="1">
    <citation type="journal article" date="2019" name="Sci. Rep.">
        <title>A high-quality genome of Eragrostis curvula grass provides insights into Poaceae evolution and supports new strategies to enhance forage quality.</title>
        <authorList>
            <person name="Carballo J."/>
            <person name="Santos B.A.C.M."/>
            <person name="Zappacosta D."/>
            <person name="Garbus I."/>
            <person name="Selva J.P."/>
            <person name="Gallo C.A."/>
            <person name="Diaz A."/>
            <person name="Albertini E."/>
            <person name="Caccamo M."/>
            <person name="Echenique V."/>
        </authorList>
    </citation>
    <scope>NUCLEOTIDE SEQUENCE [LARGE SCALE GENOMIC DNA]</scope>
    <source>
        <strain evidence="4">cv. Victoria</strain>
        <tissue evidence="3">Leaf</tissue>
    </source>
</reference>
<dbReference type="PANTHER" id="PTHR35828:SF22">
    <property type="entry name" value="OS10G0103633 PROTEIN"/>
    <property type="match status" value="1"/>
</dbReference>
<dbReference type="PANTHER" id="PTHR35828">
    <property type="entry name" value="OS08G0203800 PROTEIN-RELATED"/>
    <property type="match status" value="1"/>
</dbReference>
<dbReference type="AlphaFoldDB" id="A0A5J9W7Q5"/>
<evidence type="ECO:0000313" key="4">
    <source>
        <dbReference type="Proteomes" id="UP000324897"/>
    </source>
</evidence>
<dbReference type="Proteomes" id="UP000324897">
    <property type="component" value="Chromosome 5"/>
</dbReference>
<dbReference type="InterPro" id="IPR001810">
    <property type="entry name" value="F-box_dom"/>
</dbReference>
<evidence type="ECO:0000313" key="3">
    <source>
        <dbReference type="EMBL" id="TVU43973.1"/>
    </source>
</evidence>
<comment type="caution">
    <text evidence="3">The sequence shown here is derived from an EMBL/GenBank/DDBJ whole genome shotgun (WGS) entry which is preliminary data.</text>
</comment>
<dbReference type="Pfam" id="PF24523">
    <property type="entry name" value="DUF7595"/>
    <property type="match status" value="1"/>
</dbReference>
<evidence type="ECO:0000259" key="2">
    <source>
        <dbReference type="Pfam" id="PF24523"/>
    </source>
</evidence>
<organism evidence="3 4">
    <name type="scientific">Eragrostis curvula</name>
    <name type="common">weeping love grass</name>
    <dbReference type="NCBI Taxonomy" id="38414"/>
    <lineage>
        <taxon>Eukaryota</taxon>
        <taxon>Viridiplantae</taxon>
        <taxon>Streptophyta</taxon>
        <taxon>Embryophyta</taxon>
        <taxon>Tracheophyta</taxon>
        <taxon>Spermatophyta</taxon>
        <taxon>Magnoliopsida</taxon>
        <taxon>Liliopsida</taxon>
        <taxon>Poales</taxon>
        <taxon>Poaceae</taxon>
        <taxon>PACMAD clade</taxon>
        <taxon>Chloridoideae</taxon>
        <taxon>Eragrostideae</taxon>
        <taxon>Eragrostidinae</taxon>
        <taxon>Eragrostis</taxon>
    </lineage>
</organism>
<dbReference type="OrthoDB" id="691151at2759"/>
<dbReference type="SUPFAM" id="SSF81383">
    <property type="entry name" value="F-box domain"/>
    <property type="match status" value="1"/>
</dbReference>
<protein>
    <recommendedName>
        <fullName evidence="5">F-box domain-containing protein</fullName>
    </recommendedName>
</protein>
<gene>
    <name evidence="3" type="ORF">EJB05_03395</name>
</gene>
<feature type="non-terminal residue" evidence="3">
    <location>
        <position position="1"/>
    </location>
</feature>
<dbReference type="InterPro" id="IPR036047">
    <property type="entry name" value="F-box-like_dom_sf"/>
</dbReference>
<dbReference type="InterPro" id="IPR056016">
    <property type="entry name" value="DUF7595"/>
</dbReference>
<feature type="domain" description="F-box" evidence="1">
    <location>
        <begin position="24"/>
        <end position="62"/>
    </location>
</feature>
<sequence length="446" mass="49359">MPPRKRRRTCCEKATTSSPDTPLALPVDLLVEIAARTEAITIFRCAATCKLFRREILNPSFTARVVCRDGVVPGSSLLGLLDKTFSLVHPSPVTSNAASSFGENDSLAAFVSRSAGGGLLEEYKPVTSRGGLVLLKRREIIRRLWSKRRSDLCVYDPMTNRRAFFPFPPDIDHRYNSLIRYVVLTAADGIGCCSFMVVAVDMDAIGNHECNPIIDVQTLSSSSDAAGCQWSPVNSPTFEGLTWSRPVDGQDAAVVIDGVIHWVMESWEHILTYDVRTGRTGLIALPIDDGMAWRSRLRLSSDGNLTLLCISGFRVLVWELLRRQGGGWARQATIDTEASVRSLLSDIVELKSENLRFKNFGDQRSGAVLLQYLVDDDHRELLVLDMETKEICRIVGKTNATGVPYEVDLASRLSMADGEDIQPLVCDNGTGMVKIRCLFLSHFIVF</sequence>
<evidence type="ECO:0008006" key="5">
    <source>
        <dbReference type="Google" id="ProtNLM"/>
    </source>
</evidence>
<keyword evidence="4" id="KW-1185">Reference proteome</keyword>
<accession>A0A5J9W7Q5</accession>
<proteinExistence type="predicted"/>
<dbReference type="EMBL" id="RWGY01000004">
    <property type="protein sequence ID" value="TVU43973.1"/>
    <property type="molecule type" value="Genomic_DNA"/>
</dbReference>
<name>A0A5J9W7Q5_9POAL</name>
<dbReference type="Pfam" id="PF00646">
    <property type="entry name" value="F-box"/>
    <property type="match status" value="1"/>
</dbReference>
<feature type="domain" description="DUF7595" evidence="2">
    <location>
        <begin position="117"/>
        <end position="391"/>
    </location>
</feature>
<dbReference type="Gramene" id="TVU43973">
    <property type="protein sequence ID" value="TVU43973"/>
    <property type="gene ID" value="EJB05_03395"/>
</dbReference>